<dbReference type="PANTHER" id="PTHR43094:SF1">
    <property type="entry name" value="AMINOTRANSFERASE CLASS-III"/>
    <property type="match status" value="1"/>
</dbReference>
<dbReference type="PIRSF" id="PIRSF000521">
    <property type="entry name" value="Transaminase_4ab_Lys_Orn"/>
    <property type="match status" value="1"/>
</dbReference>
<keyword evidence="5 6" id="KW-0663">Pyridoxal phosphate</keyword>
<proteinExistence type="inferred from homology"/>
<evidence type="ECO:0000256" key="5">
    <source>
        <dbReference type="ARBA" id="ARBA00022898"/>
    </source>
</evidence>
<dbReference type="AlphaFoldDB" id="A0A2Y9C8A3"/>
<evidence type="ECO:0000256" key="4">
    <source>
        <dbReference type="ARBA" id="ARBA00022679"/>
    </source>
</evidence>
<accession>A0A2Y9C8A3</accession>
<dbReference type="FunFam" id="3.40.640.10:FF:000014">
    <property type="entry name" value="Adenosylmethionine-8-amino-7-oxononanoate aminotransferase, probable"/>
    <property type="match status" value="1"/>
</dbReference>
<dbReference type="Proteomes" id="UP000245839">
    <property type="component" value="Unassembled WGS sequence"/>
</dbReference>
<dbReference type="Gene3D" id="3.90.1150.10">
    <property type="entry name" value="Aspartate Aminotransferase, domain 1"/>
    <property type="match status" value="1"/>
</dbReference>
<dbReference type="OrthoDB" id="9801834at2"/>
<reference evidence="8 10" key="1">
    <citation type="submission" date="2016-10" db="EMBL/GenBank/DDBJ databases">
        <authorList>
            <person name="Cai Z."/>
        </authorList>
    </citation>
    <scope>NUCLEOTIDE SEQUENCE [LARGE SCALE GENOMIC DNA]</scope>
    <source>
        <strain evidence="8 10">DSM 25227</strain>
    </source>
</reference>
<gene>
    <name evidence="7" type="ORF">BCF38_107170</name>
    <name evidence="8" type="ORF">SAMN05421539_107170</name>
</gene>
<evidence type="ECO:0000313" key="7">
    <source>
        <dbReference type="EMBL" id="PWJ17056.1"/>
    </source>
</evidence>
<dbReference type="GO" id="GO:0030170">
    <property type="term" value="F:pyridoxal phosphate binding"/>
    <property type="evidence" value="ECO:0007669"/>
    <property type="project" value="InterPro"/>
</dbReference>
<dbReference type="NCBIfam" id="NF005684">
    <property type="entry name" value="PRK07482.1"/>
    <property type="match status" value="1"/>
</dbReference>
<keyword evidence="3" id="KW-0032">Aminotransferase</keyword>
<dbReference type="PROSITE" id="PS00600">
    <property type="entry name" value="AA_TRANSFER_CLASS_3"/>
    <property type="match status" value="1"/>
</dbReference>
<dbReference type="GO" id="GO:0008483">
    <property type="term" value="F:transaminase activity"/>
    <property type="evidence" value="ECO:0007669"/>
    <property type="project" value="UniProtKB-KW"/>
</dbReference>
<comment type="similarity">
    <text evidence="2 6">Belongs to the class-III pyridoxal-phosphate-dependent aminotransferase family.</text>
</comment>
<dbReference type="RefSeq" id="WP_109565192.1">
    <property type="nucleotide sequence ID" value="NZ_QGDJ01000007.1"/>
</dbReference>
<dbReference type="InterPro" id="IPR005814">
    <property type="entry name" value="Aminotrans_3"/>
</dbReference>
<comment type="cofactor">
    <cofactor evidence="1">
        <name>pyridoxal 5'-phosphate</name>
        <dbReference type="ChEBI" id="CHEBI:597326"/>
    </cofactor>
</comment>
<keyword evidence="9" id="KW-1185">Reference proteome</keyword>
<dbReference type="Pfam" id="PF00202">
    <property type="entry name" value="Aminotran_3"/>
    <property type="match status" value="1"/>
</dbReference>
<evidence type="ECO:0000256" key="1">
    <source>
        <dbReference type="ARBA" id="ARBA00001933"/>
    </source>
</evidence>
<dbReference type="InterPro" id="IPR049704">
    <property type="entry name" value="Aminotrans_3_PPA_site"/>
</dbReference>
<dbReference type="InterPro" id="IPR015424">
    <property type="entry name" value="PyrdxlP-dep_Trfase"/>
</dbReference>
<name>A0A2Y9C8A3_9RHOB</name>
<dbReference type="PANTHER" id="PTHR43094">
    <property type="entry name" value="AMINOTRANSFERASE"/>
    <property type="match status" value="1"/>
</dbReference>
<dbReference type="Proteomes" id="UP000251571">
    <property type="component" value="Unassembled WGS sequence"/>
</dbReference>
<dbReference type="Gene3D" id="3.40.640.10">
    <property type="entry name" value="Type I PLP-dependent aspartate aminotransferase-like (Major domain)"/>
    <property type="match status" value="1"/>
</dbReference>
<keyword evidence="4" id="KW-0808">Transferase</keyword>
<evidence type="ECO:0000313" key="10">
    <source>
        <dbReference type="Proteomes" id="UP000251571"/>
    </source>
</evidence>
<evidence type="ECO:0000313" key="9">
    <source>
        <dbReference type="Proteomes" id="UP000245839"/>
    </source>
</evidence>
<dbReference type="CDD" id="cd00610">
    <property type="entry name" value="OAT_like"/>
    <property type="match status" value="1"/>
</dbReference>
<reference evidence="7 9" key="2">
    <citation type="submission" date="2018-03" db="EMBL/GenBank/DDBJ databases">
        <title>Genomic Encyclopedia of Archaeal and Bacterial Type Strains, Phase II (KMG-II): from individual species to whole genera.</title>
        <authorList>
            <person name="Goeker M."/>
        </authorList>
    </citation>
    <scope>NUCLEOTIDE SEQUENCE [LARGE SCALE GENOMIC DNA]</scope>
    <source>
        <strain evidence="7 9">DSM 25227</strain>
    </source>
</reference>
<dbReference type="SUPFAM" id="SSF53383">
    <property type="entry name" value="PLP-dependent transferases"/>
    <property type="match status" value="1"/>
</dbReference>
<evidence type="ECO:0000256" key="3">
    <source>
        <dbReference type="ARBA" id="ARBA00022576"/>
    </source>
</evidence>
<dbReference type="EMBL" id="QGDJ01000007">
    <property type="protein sequence ID" value="PWJ17056.1"/>
    <property type="molecule type" value="Genomic_DNA"/>
</dbReference>
<dbReference type="InterPro" id="IPR015421">
    <property type="entry name" value="PyrdxlP-dep_Trfase_major"/>
</dbReference>
<dbReference type="EMBL" id="UETC01000007">
    <property type="protein sequence ID" value="SSA48393.1"/>
    <property type="molecule type" value="Genomic_DNA"/>
</dbReference>
<evidence type="ECO:0000313" key="8">
    <source>
        <dbReference type="EMBL" id="SSA48393.1"/>
    </source>
</evidence>
<evidence type="ECO:0000256" key="6">
    <source>
        <dbReference type="RuleBase" id="RU003560"/>
    </source>
</evidence>
<dbReference type="InterPro" id="IPR015422">
    <property type="entry name" value="PyrdxlP-dep_Trfase_small"/>
</dbReference>
<protein>
    <submittedName>
        <fullName evidence="8">L-2,4-diaminobutyrate transaminase</fullName>
    </submittedName>
</protein>
<dbReference type="GO" id="GO:0005829">
    <property type="term" value="C:cytosol"/>
    <property type="evidence" value="ECO:0007669"/>
    <property type="project" value="TreeGrafter"/>
</dbReference>
<sequence length="462" mass="50254">MTPLDLDRRNDELAAWDRDCLLHPTTHTAQHARGDTPGRIVTGGEGVFVTDRDGNRFLDAFAALYCVNAGYGRTEIADAIAEQAHKLAYFHAFAGHGNEPAIRLAKMVMDRAPDHMARVYFGLSGSDANETNVKLAWHYNILRGKPEKRKIISRWRAYHGSGLVSGSMTGLKVYHDRFNLPLDGFLHTHTPHYLRRPEREMDEAAYLDFLIAELEALIAREGPETIAAFVGEPVLGTGGIIPPPEGYWARVQALLAEHDILLIADEVVTGFGRTGQMFGSDLYGLRPDFMTIAKGLTSAYAPLSGSILSQRVFDVLMTGADDFGPLAHGWTYSAHPIGAAAGIATLDLVDRLGLVENAGETGAYLLERLRERAEGHRNVAEVRGVGLLAAVELMKDPSAGTWFEPMTVGPKVVAEMARLGVMTRAMPEGNIVGFAPPLCITRDEVDQVVDAFGQAIESVLGA</sequence>
<evidence type="ECO:0000256" key="2">
    <source>
        <dbReference type="ARBA" id="ARBA00008954"/>
    </source>
</evidence>
<organism evidence="8 10">
    <name type="scientific">Jannaschia seohaensis</name>
    <dbReference type="NCBI Taxonomy" id="475081"/>
    <lineage>
        <taxon>Bacteria</taxon>
        <taxon>Pseudomonadati</taxon>
        <taxon>Pseudomonadota</taxon>
        <taxon>Alphaproteobacteria</taxon>
        <taxon>Rhodobacterales</taxon>
        <taxon>Roseobacteraceae</taxon>
        <taxon>Jannaschia</taxon>
    </lineage>
</organism>